<dbReference type="Gene3D" id="3.40.50.200">
    <property type="entry name" value="Peptidase S8/S53 domain"/>
    <property type="match status" value="1"/>
</dbReference>
<dbReference type="SUPFAM" id="SSF52743">
    <property type="entry name" value="Subtilisin-like"/>
    <property type="match status" value="1"/>
</dbReference>
<keyword evidence="3" id="KW-1185">Reference proteome</keyword>
<evidence type="ECO:0000313" key="2">
    <source>
        <dbReference type="EMBL" id="KID82426.1"/>
    </source>
</evidence>
<dbReference type="Proteomes" id="UP000031192">
    <property type="component" value="Unassembled WGS sequence"/>
</dbReference>
<dbReference type="Pfam" id="PF00082">
    <property type="entry name" value="Peptidase_S8"/>
    <property type="match status" value="1"/>
</dbReference>
<dbReference type="GO" id="GO:0006508">
    <property type="term" value="P:proteolysis"/>
    <property type="evidence" value="ECO:0007669"/>
    <property type="project" value="InterPro"/>
</dbReference>
<evidence type="ECO:0000259" key="1">
    <source>
        <dbReference type="Pfam" id="PF00082"/>
    </source>
</evidence>
<dbReference type="InterPro" id="IPR036852">
    <property type="entry name" value="Peptidase_S8/S53_dom_sf"/>
</dbReference>
<reference evidence="2 3" key="1">
    <citation type="journal article" date="2014" name="Proc. Natl. Acad. Sci. U.S.A.">
        <title>Trajectory and genomic determinants of fungal-pathogen speciation and host adaptation.</title>
        <authorList>
            <person name="Hu X."/>
            <person name="Xiao G."/>
            <person name="Zheng P."/>
            <person name="Shang Y."/>
            <person name="Su Y."/>
            <person name="Zhang X."/>
            <person name="Liu X."/>
            <person name="Zhan S."/>
            <person name="St Leger R.J."/>
            <person name="Wang C."/>
        </authorList>
    </citation>
    <scope>NUCLEOTIDE SEQUENCE [LARGE SCALE GENOMIC DNA]</scope>
    <source>
        <strain evidence="2 3">ARSEF 977</strain>
    </source>
</reference>
<gene>
    <name evidence="2" type="ORF">MGU_10273</name>
</gene>
<dbReference type="InterPro" id="IPR000209">
    <property type="entry name" value="Peptidase_S8/S53_dom"/>
</dbReference>
<protein>
    <submittedName>
        <fullName evidence="2">Peptidase S8/S53, subtilisin/kexin/sedolisin</fullName>
    </submittedName>
</protein>
<dbReference type="GO" id="GO:0004252">
    <property type="term" value="F:serine-type endopeptidase activity"/>
    <property type="evidence" value="ECO:0007669"/>
    <property type="project" value="InterPro"/>
</dbReference>
<sequence length="95" mass="10568">MAKLFSQAIKWAISKEVHVISMSWTIHETPRNKDIMNELKSTIYDAEKAGILLFCSVSDQGAKKGVAYPVSLKLIRSRAAIKMAFDLINKDGKGN</sequence>
<dbReference type="EMBL" id="AZNH01000088">
    <property type="protein sequence ID" value="KID82426.1"/>
    <property type="molecule type" value="Genomic_DNA"/>
</dbReference>
<dbReference type="AlphaFoldDB" id="A0A0B4GY35"/>
<organism evidence="2 3">
    <name type="scientific">Metarhizium guizhouense (strain ARSEF 977)</name>
    <dbReference type="NCBI Taxonomy" id="1276136"/>
    <lineage>
        <taxon>Eukaryota</taxon>
        <taxon>Fungi</taxon>
        <taxon>Dikarya</taxon>
        <taxon>Ascomycota</taxon>
        <taxon>Pezizomycotina</taxon>
        <taxon>Sordariomycetes</taxon>
        <taxon>Hypocreomycetidae</taxon>
        <taxon>Hypocreales</taxon>
        <taxon>Clavicipitaceae</taxon>
        <taxon>Metarhizium</taxon>
    </lineage>
</organism>
<name>A0A0B4GY35_METGA</name>
<accession>A0A0B4GY35</accession>
<dbReference type="HOGENOM" id="CLU_2373242_0_0_1"/>
<evidence type="ECO:0000313" key="3">
    <source>
        <dbReference type="Proteomes" id="UP000031192"/>
    </source>
</evidence>
<proteinExistence type="predicted"/>
<comment type="caution">
    <text evidence="2">The sequence shown here is derived from an EMBL/GenBank/DDBJ whole genome shotgun (WGS) entry which is preliminary data.</text>
</comment>
<feature type="domain" description="Peptidase S8/S53" evidence="1">
    <location>
        <begin position="5"/>
        <end position="71"/>
    </location>
</feature>